<dbReference type="KEGG" id="cama:F384_07900"/>
<reference evidence="3 4" key="1">
    <citation type="journal article" date="2013" name="Appl. Microbiol. Biotechnol.">
        <title>Glycerol assimilation and production of 1,3-propanediol by Citrobacter amalonaticus Y19.</title>
        <authorList>
            <person name="Ainala S.K."/>
            <person name="Ashok S."/>
            <person name="Ko Y."/>
            <person name="Park S."/>
        </authorList>
    </citation>
    <scope>NUCLEOTIDE SEQUENCE [LARGE SCALE GENOMIC DNA]</scope>
    <source>
        <strain evidence="3 4">Y19</strain>
    </source>
</reference>
<dbReference type="AlphaFoldDB" id="M1K195"/>
<name>M1K195_CITAM</name>
<evidence type="ECO:0000256" key="1">
    <source>
        <dbReference type="SAM" id="SignalP"/>
    </source>
</evidence>
<sequence length="176" mass="18850">MKLMTFSFLLLTGAVLSNGVQAVDNNVHFSGALVAEPCRIPDGDSNIKLSFGSVIVKGLYQYQRTKSQPFIIYLENCDPALMKTVSVTFEGTPDDELTTMLALEPSSVAKGVAVGLELVDGTPLAINKASPYQPLSQGNNALTFNAYVQGKPSAITNEQIIPGDFNAIATFVLVYQ</sequence>
<dbReference type="GO" id="GO:0009289">
    <property type="term" value="C:pilus"/>
    <property type="evidence" value="ECO:0007669"/>
    <property type="project" value="InterPro"/>
</dbReference>
<dbReference type="SUPFAM" id="SSF49401">
    <property type="entry name" value="Bacterial adhesins"/>
    <property type="match status" value="1"/>
</dbReference>
<feature type="signal peptide" evidence="1">
    <location>
        <begin position="1"/>
        <end position="22"/>
    </location>
</feature>
<gene>
    <name evidence="3" type="ORF">F384_07900</name>
</gene>
<dbReference type="GO" id="GO:0043709">
    <property type="term" value="P:cell adhesion involved in single-species biofilm formation"/>
    <property type="evidence" value="ECO:0007669"/>
    <property type="project" value="TreeGrafter"/>
</dbReference>
<dbReference type="PATRIC" id="fig|1261127.3.peg.1643"/>
<proteinExistence type="predicted"/>
<dbReference type="InterPro" id="IPR036937">
    <property type="entry name" value="Adhesion_dom_fimbrial_sf"/>
</dbReference>
<dbReference type="Proteomes" id="UP000034085">
    <property type="component" value="Chromosome"/>
</dbReference>
<keyword evidence="1" id="KW-0732">Signal</keyword>
<organism evidence="3 4">
    <name type="scientific">Citrobacter amalonaticus Y19</name>
    <dbReference type="NCBI Taxonomy" id="1261127"/>
    <lineage>
        <taxon>Bacteria</taxon>
        <taxon>Pseudomonadati</taxon>
        <taxon>Pseudomonadota</taxon>
        <taxon>Gammaproteobacteria</taxon>
        <taxon>Enterobacterales</taxon>
        <taxon>Enterobacteriaceae</taxon>
        <taxon>Citrobacter</taxon>
    </lineage>
</organism>
<dbReference type="InterPro" id="IPR000259">
    <property type="entry name" value="Adhesion_dom_fimbrial"/>
</dbReference>
<dbReference type="HOGENOM" id="CLU_088965_3_3_6"/>
<feature type="chain" id="PRO_5004015283" evidence="1">
    <location>
        <begin position="23"/>
        <end position="176"/>
    </location>
</feature>
<dbReference type="PANTHER" id="PTHR33420">
    <property type="entry name" value="FIMBRIAL SUBUNIT ELFA-RELATED"/>
    <property type="match status" value="1"/>
</dbReference>
<evidence type="ECO:0000313" key="3">
    <source>
        <dbReference type="EMBL" id="AGE94451.1"/>
    </source>
</evidence>
<feature type="domain" description="Fimbrial-type adhesion" evidence="2">
    <location>
        <begin position="28"/>
        <end position="176"/>
    </location>
</feature>
<dbReference type="PANTHER" id="PTHR33420:SF26">
    <property type="entry name" value="FIMBRIAL SUBUNIT"/>
    <property type="match status" value="1"/>
</dbReference>
<dbReference type="RefSeq" id="WP_046497904.1">
    <property type="nucleotide sequence ID" value="NZ_CP011132.1"/>
</dbReference>
<dbReference type="Gene3D" id="2.60.40.1090">
    <property type="entry name" value="Fimbrial-type adhesion domain"/>
    <property type="match status" value="1"/>
</dbReference>
<accession>M1K195</accession>
<dbReference type="InterPro" id="IPR050263">
    <property type="entry name" value="Bact_Fimbrial_Adh_Pro"/>
</dbReference>
<dbReference type="OrthoDB" id="6462343at2"/>
<protein>
    <submittedName>
        <fullName evidence="3">Fimbrial protein</fullName>
    </submittedName>
</protein>
<evidence type="ECO:0000313" key="4">
    <source>
        <dbReference type="Proteomes" id="UP000034085"/>
    </source>
</evidence>
<dbReference type="EMBL" id="CP011132">
    <property type="protein sequence ID" value="AGE94451.1"/>
    <property type="molecule type" value="Genomic_DNA"/>
</dbReference>
<evidence type="ECO:0000259" key="2">
    <source>
        <dbReference type="Pfam" id="PF00419"/>
    </source>
</evidence>
<dbReference type="Pfam" id="PF00419">
    <property type="entry name" value="Fimbrial"/>
    <property type="match status" value="1"/>
</dbReference>
<dbReference type="InterPro" id="IPR008966">
    <property type="entry name" value="Adhesion_dom_sf"/>
</dbReference>